<evidence type="ECO:0000259" key="18">
    <source>
        <dbReference type="PROSITE" id="PS50011"/>
    </source>
</evidence>
<evidence type="ECO:0000256" key="2">
    <source>
        <dbReference type="ARBA" id="ARBA00004370"/>
    </source>
</evidence>
<evidence type="ECO:0000256" key="11">
    <source>
        <dbReference type="ARBA" id="ARBA00023136"/>
    </source>
</evidence>
<dbReference type="InterPro" id="IPR008271">
    <property type="entry name" value="Ser/Thr_kinase_AS"/>
</dbReference>
<dbReference type="Gene3D" id="1.10.510.10">
    <property type="entry name" value="Transferase(Phosphotransferase) domain 1"/>
    <property type="match status" value="1"/>
</dbReference>
<keyword evidence="14" id="KW-0539">Nucleus</keyword>
<dbReference type="Pfam" id="PF00560">
    <property type="entry name" value="LRR_1"/>
    <property type="match status" value="3"/>
</dbReference>
<gene>
    <name evidence="21" type="ORF">HID58_050286</name>
</gene>
<evidence type="ECO:0000256" key="17">
    <source>
        <dbReference type="SAM" id="Phobius"/>
    </source>
</evidence>
<feature type="compositionally biased region" description="Basic and acidic residues" evidence="16">
    <location>
        <begin position="906"/>
        <end position="915"/>
    </location>
</feature>
<dbReference type="EMBL" id="JAGKQM010000013">
    <property type="protein sequence ID" value="KAH0887857.1"/>
    <property type="molecule type" value="Genomic_DNA"/>
</dbReference>
<keyword evidence="6 17" id="KW-0812">Transmembrane</keyword>
<feature type="transmembrane region" description="Helical" evidence="17">
    <location>
        <begin position="291"/>
        <end position="316"/>
    </location>
</feature>
<evidence type="ECO:0000256" key="8">
    <source>
        <dbReference type="ARBA" id="ARBA00022989"/>
    </source>
</evidence>
<evidence type="ECO:0000256" key="3">
    <source>
        <dbReference type="ARBA" id="ARBA00007163"/>
    </source>
</evidence>
<evidence type="ECO:0000256" key="5">
    <source>
        <dbReference type="ARBA" id="ARBA00022614"/>
    </source>
</evidence>
<keyword evidence="22" id="KW-1185">Reference proteome</keyword>
<keyword evidence="11 17" id="KW-0472">Membrane</keyword>
<dbReference type="Pfam" id="PF14144">
    <property type="entry name" value="DOG1"/>
    <property type="match status" value="1"/>
</dbReference>
<dbReference type="PROSITE" id="PS50217">
    <property type="entry name" value="BZIP"/>
    <property type="match status" value="1"/>
</dbReference>
<dbReference type="CDD" id="cd14708">
    <property type="entry name" value="bZIP_HBP1b-like"/>
    <property type="match status" value="1"/>
</dbReference>
<evidence type="ECO:0000256" key="13">
    <source>
        <dbReference type="ARBA" id="ARBA00023163"/>
    </source>
</evidence>
<feature type="region of interest" description="Disordered" evidence="16">
    <location>
        <begin position="768"/>
        <end position="789"/>
    </location>
</feature>
<dbReference type="SUPFAM" id="SSF57959">
    <property type="entry name" value="Leucine zipper domain"/>
    <property type="match status" value="1"/>
</dbReference>
<evidence type="ECO:0008006" key="23">
    <source>
        <dbReference type="Google" id="ProtNLM"/>
    </source>
</evidence>
<protein>
    <recommendedName>
        <fullName evidence="23">Protein kinase domain-containing protein</fullName>
    </recommendedName>
</protein>
<feature type="coiled-coil region" evidence="15">
    <location>
        <begin position="933"/>
        <end position="960"/>
    </location>
</feature>
<evidence type="ECO:0000259" key="19">
    <source>
        <dbReference type="PROSITE" id="PS50217"/>
    </source>
</evidence>
<dbReference type="InterPro" id="IPR001611">
    <property type="entry name" value="Leu-rich_rpt"/>
</dbReference>
<evidence type="ECO:0000256" key="14">
    <source>
        <dbReference type="ARBA" id="ARBA00023242"/>
    </source>
</evidence>
<comment type="similarity">
    <text evidence="3">Belongs to the bZIP family.</text>
</comment>
<keyword evidence="10" id="KW-0238">DNA-binding</keyword>
<keyword evidence="12" id="KW-0010">Activator</keyword>
<dbReference type="InterPro" id="IPR025422">
    <property type="entry name" value="TGA_domain"/>
</dbReference>
<dbReference type="SUPFAM" id="SSF56112">
    <property type="entry name" value="Protein kinase-like (PK-like)"/>
    <property type="match status" value="1"/>
</dbReference>
<evidence type="ECO:0000256" key="7">
    <source>
        <dbReference type="ARBA" id="ARBA00022737"/>
    </source>
</evidence>
<keyword evidence="8 17" id="KW-1133">Transmembrane helix</keyword>
<dbReference type="Pfam" id="PF00069">
    <property type="entry name" value="Pkinase"/>
    <property type="match status" value="1"/>
</dbReference>
<dbReference type="PANTHER" id="PTHR45693">
    <property type="entry name" value="TRANSCRIPTION FACTOR TGA9"/>
    <property type="match status" value="1"/>
</dbReference>
<feature type="compositionally biased region" description="Polar residues" evidence="16">
    <location>
        <begin position="822"/>
        <end position="838"/>
    </location>
</feature>
<accession>A0ABQ8A6E4</accession>
<comment type="subcellular location">
    <subcellularLocation>
        <location evidence="2">Membrane</location>
    </subcellularLocation>
    <subcellularLocation>
        <location evidence="1">Nucleus</location>
    </subcellularLocation>
</comment>
<dbReference type="PROSITE" id="PS51806">
    <property type="entry name" value="DOG1"/>
    <property type="match status" value="1"/>
</dbReference>
<keyword evidence="13" id="KW-0804">Transcription</keyword>
<feature type="domain" description="Protein kinase" evidence="18">
    <location>
        <begin position="402"/>
        <end position="681"/>
    </location>
</feature>
<dbReference type="InterPro" id="IPR004827">
    <property type="entry name" value="bZIP"/>
</dbReference>
<dbReference type="PROSITE" id="PS00108">
    <property type="entry name" value="PROTEIN_KINASE_ST"/>
    <property type="match status" value="1"/>
</dbReference>
<dbReference type="InterPro" id="IPR000719">
    <property type="entry name" value="Prot_kinase_dom"/>
</dbReference>
<keyword evidence="5" id="KW-0433">Leucine-rich repeat</keyword>
<keyword evidence="15" id="KW-0175">Coiled coil</keyword>
<dbReference type="InterPro" id="IPR013210">
    <property type="entry name" value="LRR_N_plant-typ"/>
</dbReference>
<comment type="similarity">
    <text evidence="4">Belongs to the protein kinase superfamily. Ser/Thr protein kinase family.</text>
</comment>
<evidence type="ECO:0000256" key="6">
    <source>
        <dbReference type="ARBA" id="ARBA00022692"/>
    </source>
</evidence>
<comment type="caution">
    <text evidence="21">The sequence shown here is derived from an EMBL/GenBank/DDBJ whole genome shotgun (WGS) entry which is preliminary data.</text>
</comment>
<dbReference type="Proteomes" id="UP000824890">
    <property type="component" value="Unassembled WGS sequence"/>
</dbReference>
<evidence type="ECO:0000256" key="15">
    <source>
        <dbReference type="SAM" id="Coils"/>
    </source>
</evidence>
<evidence type="ECO:0000256" key="10">
    <source>
        <dbReference type="ARBA" id="ARBA00023125"/>
    </source>
</evidence>
<dbReference type="Gene3D" id="3.30.200.20">
    <property type="entry name" value="Phosphorylase Kinase, domain 1"/>
    <property type="match status" value="1"/>
</dbReference>
<dbReference type="SMART" id="SM00338">
    <property type="entry name" value="BRLZ"/>
    <property type="match status" value="1"/>
</dbReference>
<feature type="compositionally biased region" description="Polar residues" evidence="16">
    <location>
        <begin position="768"/>
        <end position="783"/>
    </location>
</feature>
<feature type="domain" description="DOG1" evidence="20">
    <location>
        <begin position="1001"/>
        <end position="1220"/>
    </location>
</feature>
<name>A0ABQ8A6E4_BRANA</name>
<feature type="domain" description="BZIP" evidence="19">
    <location>
        <begin position="912"/>
        <end position="956"/>
    </location>
</feature>
<evidence type="ECO:0000259" key="20">
    <source>
        <dbReference type="PROSITE" id="PS51806"/>
    </source>
</evidence>
<sequence length="1225" mass="136186">MTTKQQSRYLAAIISTVMLFTLAETYTNPLEVSALEDLHKSLNNPQQLRGWRFEGGGDPCGELWIGVYCSGSSIVALQLRGLSLLGSLGNNLHRLHSLKNMDVSFNNLQGDIPFGLPPNATHLNMAYNNLTQSLLFSLPLMTSLLSLNLSHNSLSGPLANVFSGLQIKEMDLSFNNLTGDLPSSFGTLMNLNSLYLQNNRFTGSIIYLADLPLTDLNIEDNQFSGIFPSSFQSIPHLIWGNKFHVEPNYKPWKFPLDVIPMIQNARGYPTTQSSAIMDFPRPQKVRKKKKGLGAVSIVLLVGGLALLGTFFAVFAVRMSHHRRSPNLAASQRSSNSTTYSLPVSTNREFSIAPPVLQLRHIPPPPVRTDKTARRNSFSATCQYPAYAKLFSAAELELATNSFSDENILEEGPLGSVYRAKLPDGQLAAVRNIPMSSLSLHEEEKFTELLQTASKLRHPNIVTLLGFCIDNGKHLLVYEYAGHLSLYNAMHDDVYKPLSWGFRLHIAIGVARAVDYLHSSFNPPIAHSDLKATNILLDEELTPRIADCGLASLRPLTSNSVKLRASEIAIQNTGYIAPEHGQPGSSGTKSDTYALGVLLLELLTGRKAFDSSRPQGEQLLVKWASTRLHDKRSLEQMIDQGIAGTFSLRVASHYAFIISLCTQAEEFRPEVSEIVEALTGLIQKQNKEAASSVADKTEISTTTGSMIQENNAEEPRGQLVAHGVARTEYLRFSVLSNAGASTLTSQEIKDLFGLQVTNHWKRKRNASTIHRSQSGLRANRTNLPRNKDGYDLGEIDPSLFLYLDGEGHHDPSSTAPLPHHHTTQNLAMRPPTSTLNIFPSQPMHIEPPRSSTPNTDNTRLVAPSSSTRPSSEPSMDLTNHSQFQLPQPSKSIKKEGNRKGPASSDYDIPKSSDPKTLRRLAQNREAARKSRLRKKAYVQQLESCRIKLSQLEQEIQRARSQGVFFGGDQQQGGLPTGPGNTSSDFENRKMRIIEYMQREAEAAVFDMEYTRWQEEQQRLLTELRMATQEHLVDNELRMFVDNCLAHYDHLINLKAMVAKTDVFHLISGAWKSPAERCFLWMGGFRPSEIIKVIVNQIEQLTEQQIVGICGLQQSTQEAEEALSQGLEALNQSLSDSIVSDSLSPASAQFPPHLSNFMSHMSLALNKLSALEGFVLQADNLRHQTIHRLNQLLTTRQEARCILAVAEYFHRLQALSSLWLARPRQDG</sequence>
<feature type="region of interest" description="Disordered" evidence="16">
    <location>
        <begin position="802"/>
        <end position="916"/>
    </location>
</feature>
<dbReference type="PROSITE" id="PS50011">
    <property type="entry name" value="PROTEIN_KINASE_DOM"/>
    <property type="match status" value="1"/>
</dbReference>
<feature type="compositionally biased region" description="Polar residues" evidence="16">
    <location>
        <begin position="848"/>
        <end position="857"/>
    </location>
</feature>
<evidence type="ECO:0000313" key="22">
    <source>
        <dbReference type="Proteomes" id="UP000824890"/>
    </source>
</evidence>
<evidence type="ECO:0000313" key="21">
    <source>
        <dbReference type="EMBL" id="KAH0887857.1"/>
    </source>
</evidence>
<dbReference type="InterPro" id="IPR032675">
    <property type="entry name" value="LRR_dom_sf"/>
</dbReference>
<evidence type="ECO:0000256" key="12">
    <source>
        <dbReference type="ARBA" id="ARBA00023159"/>
    </source>
</evidence>
<keyword evidence="9" id="KW-0805">Transcription regulation</keyword>
<dbReference type="SUPFAM" id="SSF52058">
    <property type="entry name" value="L domain-like"/>
    <property type="match status" value="1"/>
</dbReference>
<dbReference type="Pfam" id="PF08263">
    <property type="entry name" value="LRRNT_2"/>
    <property type="match status" value="1"/>
</dbReference>
<dbReference type="InterPro" id="IPR011009">
    <property type="entry name" value="Kinase-like_dom_sf"/>
</dbReference>
<dbReference type="PROSITE" id="PS00036">
    <property type="entry name" value="BZIP_BASIC"/>
    <property type="match status" value="1"/>
</dbReference>
<feature type="compositionally biased region" description="Low complexity" evidence="16">
    <location>
        <begin position="862"/>
        <end position="873"/>
    </location>
</feature>
<evidence type="ECO:0000256" key="9">
    <source>
        <dbReference type="ARBA" id="ARBA00023015"/>
    </source>
</evidence>
<dbReference type="Pfam" id="PF00170">
    <property type="entry name" value="bZIP_1"/>
    <property type="match status" value="1"/>
</dbReference>
<evidence type="ECO:0000256" key="4">
    <source>
        <dbReference type="ARBA" id="ARBA00008684"/>
    </source>
</evidence>
<dbReference type="Gene3D" id="3.80.10.10">
    <property type="entry name" value="Ribonuclease Inhibitor"/>
    <property type="match status" value="1"/>
</dbReference>
<proteinExistence type="inferred from homology"/>
<dbReference type="InterPro" id="IPR046347">
    <property type="entry name" value="bZIP_sf"/>
</dbReference>
<organism evidence="21 22">
    <name type="scientific">Brassica napus</name>
    <name type="common">Rape</name>
    <dbReference type="NCBI Taxonomy" id="3708"/>
    <lineage>
        <taxon>Eukaryota</taxon>
        <taxon>Viridiplantae</taxon>
        <taxon>Streptophyta</taxon>
        <taxon>Embryophyta</taxon>
        <taxon>Tracheophyta</taxon>
        <taxon>Spermatophyta</taxon>
        <taxon>Magnoliopsida</taxon>
        <taxon>eudicotyledons</taxon>
        <taxon>Gunneridae</taxon>
        <taxon>Pentapetalae</taxon>
        <taxon>rosids</taxon>
        <taxon>malvids</taxon>
        <taxon>Brassicales</taxon>
        <taxon>Brassicaceae</taxon>
        <taxon>Brassiceae</taxon>
        <taxon>Brassica</taxon>
    </lineage>
</organism>
<dbReference type="PANTHER" id="PTHR45693:SF13">
    <property type="entry name" value="TRANSCRIPTION FACTOR TGA10"/>
    <property type="match status" value="1"/>
</dbReference>
<reference evidence="21 22" key="1">
    <citation type="submission" date="2021-05" db="EMBL/GenBank/DDBJ databases">
        <title>Genome Assembly of Synthetic Allotetraploid Brassica napus Reveals Homoeologous Exchanges between Subgenomes.</title>
        <authorList>
            <person name="Davis J.T."/>
        </authorList>
    </citation>
    <scope>NUCLEOTIDE SEQUENCE [LARGE SCALE GENOMIC DNA]</scope>
    <source>
        <strain evidence="22">cv. Da-Ae</strain>
        <tissue evidence="21">Seedling</tissue>
    </source>
</reference>
<feature type="compositionally biased region" description="Polar residues" evidence="16">
    <location>
        <begin position="875"/>
        <end position="889"/>
    </location>
</feature>
<evidence type="ECO:0000256" key="16">
    <source>
        <dbReference type="SAM" id="MobiDB-lite"/>
    </source>
</evidence>
<dbReference type="SMART" id="SM00220">
    <property type="entry name" value="S_TKc"/>
    <property type="match status" value="1"/>
</dbReference>
<keyword evidence="7" id="KW-0677">Repeat</keyword>
<evidence type="ECO:0000256" key="1">
    <source>
        <dbReference type="ARBA" id="ARBA00004123"/>
    </source>
</evidence>
<dbReference type="Gene3D" id="1.20.5.170">
    <property type="match status" value="1"/>
</dbReference>